<evidence type="ECO:0000313" key="3">
    <source>
        <dbReference type="Proteomes" id="UP001597419"/>
    </source>
</evidence>
<dbReference type="Proteomes" id="UP001597419">
    <property type="component" value="Unassembled WGS sequence"/>
</dbReference>
<organism evidence="2 3">
    <name type="scientific">Amycolatopsis samaneae</name>
    <dbReference type="NCBI Taxonomy" id="664691"/>
    <lineage>
        <taxon>Bacteria</taxon>
        <taxon>Bacillati</taxon>
        <taxon>Actinomycetota</taxon>
        <taxon>Actinomycetes</taxon>
        <taxon>Pseudonocardiales</taxon>
        <taxon>Pseudonocardiaceae</taxon>
        <taxon>Amycolatopsis</taxon>
    </lineage>
</organism>
<proteinExistence type="predicted"/>
<name>A0ABW5GBU5_9PSEU</name>
<protein>
    <recommendedName>
        <fullName evidence="1">DUF7683 domain-containing protein</fullName>
    </recommendedName>
</protein>
<comment type="caution">
    <text evidence="2">The sequence shown here is derived from an EMBL/GenBank/DDBJ whole genome shotgun (WGS) entry which is preliminary data.</text>
</comment>
<accession>A0ABW5GBU5</accession>
<dbReference type="Pfam" id="PF24731">
    <property type="entry name" value="DUF7683"/>
    <property type="match status" value="1"/>
</dbReference>
<evidence type="ECO:0000259" key="1">
    <source>
        <dbReference type="Pfam" id="PF24731"/>
    </source>
</evidence>
<feature type="domain" description="DUF7683" evidence="1">
    <location>
        <begin position="3"/>
        <end position="77"/>
    </location>
</feature>
<gene>
    <name evidence="2" type="ORF">ACFSYJ_02090</name>
</gene>
<dbReference type="RefSeq" id="WP_345388617.1">
    <property type="nucleotide sequence ID" value="NZ_BAABHG010000003.1"/>
</dbReference>
<dbReference type="EMBL" id="JBHUKU010000002">
    <property type="protein sequence ID" value="MFD2457365.1"/>
    <property type="molecule type" value="Genomic_DNA"/>
</dbReference>
<sequence>MAWQVEAFRRSDELLEWEVALIDVSRDELKKELGLSDISIPASYPLTARQVVSALRLASSDSVVEARLDEGKFEFFLSEYAG</sequence>
<evidence type="ECO:0000313" key="2">
    <source>
        <dbReference type="EMBL" id="MFD2457365.1"/>
    </source>
</evidence>
<dbReference type="InterPro" id="IPR056100">
    <property type="entry name" value="DUF7683"/>
</dbReference>
<keyword evidence="3" id="KW-1185">Reference proteome</keyword>
<reference evidence="3" key="1">
    <citation type="journal article" date="2019" name="Int. J. Syst. Evol. Microbiol.">
        <title>The Global Catalogue of Microorganisms (GCM) 10K type strain sequencing project: providing services to taxonomists for standard genome sequencing and annotation.</title>
        <authorList>
            <consortium name="The Broad Institute Genomics Platform"/>
            <consortium name="The Broad Institute Genome Sequencing Center for Infectious Disease"/>
            <person name="Wu L."/>
            <person name="Ma J."/>
        </authorList>
    </citation>
    <scope>NUCLEOTIDE SEQUENCE [LARGE SCALE GENOMIC DNA]</scope>
    <source>
        <strain evidence="3">CGMCC 4.7643</strain>
    </source>
</reference>